<accession>A0AAN5CF84</accession>
<reference evidence="2" key="1">
    <citation type="submission" date="2022-10" db="EMBL/GenBank/DDBJ databases">
        <title>Genome assembly of Pristionchus species.</title>
        <authorList>
            <person name="Yoshida K."/>
            <person name="Sommer R.J."/>
        </authorList>
    </citation>
    <scope>NUCLEOTIDE SEQUENCE [LARGE SCALE GENOMIC DNA]</scope>
    <source>
        <strain evidence="2">RS5460</strain>
    </source>
</reference>
<evidence type="ECO:0000313" key="2">
    <source>
        <dbReference type="Proteomes" id="UP001328107"/>
    </source>
</evidence>
<dbReference type="EMBL" id="BTRK01000003">
    <property type="protein sequence ID" value="GMR43820.1"/>
    <property type="molecule type" value="Genomic_DNA"/>
</dbReference>
<dbReference type="Proteomes" id="UP001328107">
    <property type="component" value="Unassembled WGS sequence"/>
</dbReference>
<proteinExistence type="predicted"/>
<feature type="non-terminal residue" evidence="1">
    <location>
        <position position="1"/>
    </location>
</feature>
<evidence type="ECO:0000313" key="1">
    <source>
        <dbReference type="EMBL" id="GMR43820.1"/>
    </source>
</evidence>
<feature type="non-terminal residue" evidence="1">
    <location>
        <position position="88"/>
    </location>
</feature>
<organism evidence="1 2">
    <name type="scientific">Pristionchus mayeri</name>
    <dbReference type="NCBI Taxonomy" id="1317129"/>
    <lineage>
        <taxon>Eukaryota</taxon>
        <taxon>Metazoa</taxon>
        <taxon>Ecdysozoa</taxon>
        <taxon>Nematoda</taxon>
        <taxon>Chromadorea</taxon>
        <taxon>Rhabditida</taxon>
        <taxon>Rhabditina</taxon>
        <taxon>Diplogasteromorpha</taxon>
        <taxon>Diplogasteroidea</taxon>
        <taxon>Neodiplogasteridae</taxon>
        <taxon>Pristionchus</taxon>
    </lineage>
</organism>
<name>A0AAN5CF84_9BILA</name>
<gene>
    <name evidence="1" type="ORF">PMAYCL1PPCAC_14015</name>
</gene>
<keyword evidence="2" id="KW-1185">Reference proteome</keyword>
<dbReference type="AlphaFoldDB" id="A0AAN5CF84"/>
<comment type="caution">
    <text evidence="1">The sequence shown here is derived from an EMBL/GenBank/DDBJ whole genome shotgun (WGS) entry which is preliminary data.</text>
</comment>
<sequence>DRLGLDHAHSALDHPLLRWTREAGTTGKSSARLDSFVYSQGQVGCNRRGCSCCCCGCCSRLLMRVRSCCRCSKCSCCCHRRQRTAIAP</sequence>
<protein>
    <submittedName>
        <fullName evidence="1">Uncharacterized protein</fullName>
    </submittedName>
</protein>